<sequence>MFEAQLAYYLNRYIGAYVQGLDTQSLKISVFKGDVVLRNLKLKPEALADLNLPITVKAGLLGSLTLKVPWANLGRSPVIITIDRLYILAGPKTEVSSCEEEQYEAEELEREAKRRRVDHAELTALQDKSDDQKGGGGGMFKGLIDTIIGNLQLSISNIHVRYEDDTSNPGTTFAVGLTLESLRAHTVDESGKEAFVTQNPMKLLRKASELRRLALYFDVGTKLWEPEEDWHKLSLNAWDALFRAGIAEDPAVNGDGMGTIEEHGGPGSAPASYVLKPVDGRLMYLRRGREVRKSEDDAIQEADVQLEALSLHLSRSQYQSLQKLLEAFSSLSARAPNRYLRPSGRPDSPANVRRWWQYAGAVVRKQIRSQGFNWRQFEKAIELRKAYVSQYVNCLQEGKMGGDEKIWDMDAQLNEHTTLVFRKLAHAKVEMAKKRAAAQAAAQARERQSEKGWLSWAWGGGGKKSGSKTDEEAHEDEDMRGGLNDEEQEALRDLVSEQEDALVSETETPWSLRMQVRLRVTSASLVLDGADNSQVMRAGMEGLSSTTKLYPQTMHLDIEVAAMGVIAPEGNLVRTGALLHPSKSTLGLPGSGEEEQEPFSKGQAMRLQFIQHPQDESTDAAVYLNLAPSYVTYNPVAVQRVMEFFKTEEVLDFSALGAQAIAQVERAQRAARDQLVAAMNHRPKLSVKLELVGPKVAIPVPKSDTEGELTLVLDLGSFSVESDTGLIAQLPQEEAALYECLRLRSRDISAYVVDGEFSFQALEQAGVAELPEEEDAEISPVTEAITLAVQQSGGRALGGRAIFIPLLERCGTETTVQIARFPHPQLPSLRAQLSVPQLRFFISPARVRRVLRVLRAAMPGQGKGISRTTAQWPTRWVALYRGSLYVLPKEDANASPTIHNIWTNRRVVKLPEDACGGAKHVLAICLPTVEVAHAVQDGSSFILRFSSDSQMEEWRTQLQRSQRKMKELAGGVDEGLEIDFDVSAVESETASTTVDGAKAQTKEAGPKAELPGFSVRLAADLGEFALFVSGRTADVWWPDDEDGAPDGASDDTAFASPVPGHKLTDSSAVVNVEGEQSLIVIRASSGSTDLSMGGGHFSTSLAVGAFEIEDLLVGKRCPDHGYLARSFVVTRVVDNEGDEFYDASAEPSSPTFLSRAASKGSGRLPFSDSDSVASREGSFKDAPGPSELWRSQDQGSTAEVPTPNKKSAWVLDFDTWAQTSSGYAGVDAEMRMRLKTLYFYANRPTIGALMGIGGDLAAAFKSGQAEAAPAATPQTADTPFAMAAGSRSGTNLQSAASSVADEDRRDVEASDDLNADTASTLAPSTMRSESGDVDGGNLVMEGGSERVVFRLLVEMERLEASLNYESCSAPPLLLAAIEDVHFNLSVHPGTLLINANLGNMRAQDGALPEGHPYRNICDLRHGASTSLIELEFASHTGADADTSPRVPSGLPFYTLTAQLRELELVFLNRFLQELLRYIMLLLAMQPPPLSPPGLADTNSASEDRATSTGKAKKGKPDKGVGFLLLLDVEMNAPVITIPRNTDSLDALEVDLGTFTLSNRIAWIGGEGNASDRKAVLYEEDTIVLSGLSAVMAHDGERGNNMIREFDTGLSVTMQRPIRDLLQCLPKFQVGINIPSIKATLSDSEYRFITSVAGSNFGEPLRLPAAAQWLEDALIDEPMEDAESEPAPSLQVSRSAETAIGRQGSVPAGKPARATSSAKSDRTAIRVVINLGKSELEMLRTSNAATGALSPLARFTIGNLWVAFRTTAGGALYLSVSLPRVEGVDLRPWVPPEHSLVISSEQYSAESRAEGEGSGDGSALAWEAASFLTLEYKAAAQMSKQQIRVRLQRPTISAEMSFLLAVVKFYLPDFAIGSITPVPFYTQDILLTEHGYKPTSDLWLSPQTRLLADSPDGTDFVYDGQGHRLILPEGISDGEAMPVIIVGAGKTLLLRDVKIVHAESLPACLQLGSGGQLVANPENKVQRIEGEDPTLASSPGNKHHLYRLGSPFGASPSARSRSLGKAISRGSRGFSGLGQTRRSGSIGRSGSVDEASPRPKQVNLEMEVVAVGVGLRFLELEEGKQERDAMRLSTPKTEAAPRAPGNASRSVRMLAAYMDLGASYKIAGDRQRASAELRGLHVETQVDVGGHKGGDDGNKVHGTVLEPCKVGVMMELSGGSGDIQMKLSDLRMNLSPDVLELAMSLQASVLEPLVQPAPDKPLARCTRFLQLWSNHPEKSGPAGAVMDTSVLAAERGLTFWRPQPPIGYASLGDCVTTGTMQPTFQVVSVAVNSGLVSYPVSYKAAYQTSGLTIWEPVPPKGYVALGCLAAPGDEPPALTEMVTVHASIGVEAPLGSCLVLKEEKSWSPEAGSPAGPFLDLRSPLGITPAALKLPQPASPVVTPESSPPEKPRRNSTSTPIPLGKGLVRSGPTTQSAAASLKDRPASYRCYEEFQRNRAKQLKTASQRRLQSTAVDFRRVWWDKDARYPSKTGLSFWRPIPPQGYISLGDCAEVGYDPPQSIVVLLDSELAEMEHTSTPLVRPPRGFELLWHDESDRADRCLSIWRPVPFPGYIAMGFVVGRGPHPPSRNAMRCMRANEAATVDLRGTRASACLPQAGRRTGFSVWTGDERLSTFVVSAVGTPPRNKELQRLKILDSREPRPAEGPVQAPKGGMNIVLKTGATSLLLRDALRRPLAEIELGEVDASVRRIDGNVTRAYMGVLTSAWSYNAVIQAWEPILEPWKLIVKMDMNTSGIMAHGVAPGANVSVKSTSELMRITLAYAAVQSVFRALRQWRELHASGSDEAYKRQLAAADAASVHTHVLNTLGVAAEMQLDFGSHVETAVLQSGKSTAVLQPLPRPPQRHSQRLAIPATAQPPVLLVANVACASGLAAVLGDAAGRGVSKPDLYLNLTLQSGVEAGSVTSTADSWGARTRAVSVNTLGREKEVIETRTAQPGSEAAVPEGEVGSSEEAASVDWEEVQWNERLILELPPDAEQEEVTVELELWDTAGHRAMGVKIASATAALDLAMFKPFAAQPATIDLCGQDGKAAKLQLQWAVVPQYKQEHAVTTDAWSAGKSTAGQRALRLAGAEDWAPVYTSAQTLVNSSSQALKKGARSSDDTASSVVPVRMRGAVVALESSFQGGVKREVLRSLCQLVNDTQLRLEVALVGDSSRSRSSSASSSRGFGRQESMRESQSDAKEEEIFENERFLPIKGWGNSLPTERKRYSTRDGSQSAAEFPSLPLPQGWEWEGPWGSEDWAYGADWSTITYPPHPNSLKRGMMDFVRRRRWVRRRRKQAISASSSAADLASAPSVGALAEAASAAQDRDARQVLGIAEPGDSLPVPHGWRSSGKQLVVRPILEGFPDAHLWSIGGSDGAHSVRLDTLDEGQTRLLACAPSSPSQPETGDRSRAAAAAAVARRSGDGGAAELAAATVWISATVEAEQLPGVSRSETLTDWRIVVAPPLVLDNQLPLRGSFLVWERPKEGENLMLRQSGVMASGERRHIYAADMRREVSLQFYPDGFEWVDSDPLPLSLGYSSHRAGLDGDQKLQDSFHVARATGSEAPQAIYVNRELDMDVWQLADKKLDPGAAVALGAPLYVRMFVPLWVVNATSLPVAALVVPVQPPRQSSEHEGQAGDKLLDAAESIRLKVLETDAGDGAPAAGSRSRSGMPQGARHVLAGSVSMVAYPMQQMAAFRRNGGHQSYGLRLKVGESGWTAPLPLESGTGEEGPDDINTKPVLIRARIPEWGTVHEIVARLELVGGGFERTLALRLEPQLVITNHTGIPLQLAQLHRGGYTQSIAGVTPNPATLSGLPRAAVPPAGRGRGAFAPGAPGLRATVASSDADVTSTLDLPTGGTGIPLHWSLQADSRAVCFRFAPEGPNEPGPQWSHPIELEKALNTTARFVSLPGLEKIQPLPQKKQGSYLRDVTTLQTAAAPPWDLHGLQIRVGRRVRHYTRAQESGGVIEEVEVVVLRFRNELRAPGCMHVILECVSPRAPYLLENRSGQALRYRQSGISDLPYIPLPAFSAASFAWQKENGNGTPRIEVCSASGNNTPGTCCELDPQVQPRMAEDTGAAPSGSGAQRLSLPSGTELQIAISDREQEIMGAAGLLTIGGSAGVGRGTLERVLRVLPVSKGSQALALTGAAAAAEDGGRHALHVNLDIGSLEVSVVDQRPEELIAAAVLGVRVQYAAGLGPLGNCSSLRFSVDSMQFDNQIFGSRFPVVMCPLGGESGSEGNSGSAAQPLLQVTVVKQTGGPRGQIYYPYLSFRVARTLQAAIAEGLVWRLVEMVQRLDLGALSDGSGEKHVATATDTPVQISLVSAADLSAAVSFRGDPFSRPRWASHMGVMSWLLDMANFEGIPVRLRGFEMQNISMLWSAFIAQIIRQIKGQVAGVALSFITNFGVFSGASGVLGALSRGVASLGTDNKTAEERAAARQQRSIGNVGEGFAEGGDALAQGFYRGFTGLVTKPLQGARTGVGGFVKGLGQGLVGVAAQPVSGALDFMSSAFEGIDASSNTILGKLSNTPRAVRRRRLPRSIGGDRKLQPFVRAGTDAQARMEEVGQALMWRAVEAAPGLPRLGKRRRPGQAATDAYEEHMLLLDERVALMTNQRLMLLHAPGFQRIHEAAKEGVAPGNEDDIPVAEIRWSVEWQDLLALELRRTHKELPFYDRITVHRKGVPGHEEDEPLAHELRCFPNESQADELRDIALKVRDKFCVEPQRESAKWARRHRPDLAAPLPGLPPQALPFTMPSLDFRLVWHTGRMTDNGMISVWRVVAPPGYGALGDVVSVGLDPPNAPVQVYRNDSSEKRTGEQPRLAHAVDFRLVFRMNGRTPVTMWMPVAPEGYVALGTIVQGAPMMPDTSEVLCLRADLAAATRFFDSPIWRRDPPALQGAARPWQLRGWDILYWCYIFMCNPKQGGLNLQRMHKWDPQTWHCTVWQVDNPAGTFIAHHDTRPPPNSAALTLNL</sequence>
<proteinExistence type="inferred from homology"/>
<dbReference type="SUPFAM" id="SSF50729">
    <property type="entry name" value="PH domain-like"/>
    <property type="match status" value="1"/>
</dbReference>
<evidence type="ECO:0000259" key="5">
    <source>
        <dbReference type="SMART" id="SM00693"/>
    </source>
</evidence>
<dbReference type="InterPro" id="IPR006614">
    <property type="entry name" value="Peroxin/Ferlin"/>
</dbReference>
<dbReference type="Gene3D" id="2.30.29.30">
    <property type="entry name" value="Pleckstrin-homology domain (PH domain)/Phosphotyrosine-binding domain (PTB)"/>
    <property type="match status" value="1"/>
</dbReference>
<evidence type="ECO:0000313" key="6">
    <source>
        <dbReference type="EMBL" id="KAK9908805.1"/>
    </source>
</evidence>
<organism evidence="6 7">
    <name type="scientific">Coccomyxa subellipsoidea</name>
    <dbReference type="NCBI Taxonomy" id="248742"/>
    <lineage>
        <taxon>Eukaryota</taxon>
        <taxon>Viridiplantae</taxon>
        <taxon>Chlorophyta</taxon>
        <taxon>core chlorophytes</taxon>
        <taxon>Trebouxiophyceae</taxon>
        <taxon>Trebouxiophyceae incertae sedis</taxon>
        <taxon>Coccomyxaceae</taxon>
        <taxon>Coccomyxa</taxon>
    </lineage>
</organism>
<feature type="compositionally biased region" description="Low complexity" evidence="4">
    <location>
        <begin position="2036"/>
        <end position="2045"/>
    </location>
</feature>
<comment type="caution">
    <text evidence="6">The sequence shown here is derived from an EMBL/GenBank/DDBJ whole genome shotgun (WGS) entry which is preliminary data.</text>
</comment>
<dbReference type="InterPro" id="IPR026847">
    <property type="entry name" value="VPS13"/>
</dbReference>
<feature type="region of interest" description="Disordered" evidence="4">
    <location>
        <begin position="440"/>
        <end position="484"/>
    </location>
</feature>
<feature type="region of interest" description="Disordered" evidence="4">
    <location>
        <begin position="1141"/>
        <end position="1203"/>
    </location>
</feature>
<feature type="region of interest" description="Disordered" evidence="4">
    <location>
        <begin position="3168"/>
        <end position="3196"/>
    </location>
</feature>
<feature type="domain" description="Peroxin/Ferlin" evidence="5">
    <location>
        <begin position="3191"/>
        <end position="3251"/>
    </location>
</feature>
<feature type="region of interest" description="Disordered" evidence="4">
    <location>
        <begin position="2386"/>
        <end position="2436"/>
    </location>
</feature>
<comment type="similarity">
    <text evidence="1">Belongs to the VPS13 family.</text>
</comment>
<dbReference type="InterPro" id="IPR011993">
    <property type="entry name" value="PH-like_dom_sf"/>
</dbReference>
<dbReference type="PANTHER" id="PTHR16166">
    <property type="entry name" value="VACUOLAR PROTEIN SORTING-ASSOCIATED PROTEIN VPS13"/>
    <property type="match status" value="1"/>
</dbReference>
<feature type="region of interest" description="Disordered" evidence="4">
    <location>
        <begin position="2079"/>
        <end position="2102"/>
    </location>
</feature>
<protein>
    <recommendedName>
        <fullName evidence="5">Peroxin/Ferlin domain-containing protein</fullName>
    </recommendedName>
</protein>
<evidence type="ECO:0000256" key="4">
    <source>
        <dbReference type="SAM" id="MobiDB-lite"/>
    </source>
</evidence>
<feature type="coiled-coil region" evidence="3">
    <location>
        <begin position="98"/>
        <end position="125"/>
    </location>
</feature>
<evidence type="ECO:0000256" key="1">
    <source>
        <dbReference type="ARBA" id="ARBA00006545"/>
    </source>
</evidence>
<feature type="compositionally biased region" description="Polar residues" evidence="4">
    <location>
        <begin position="1287"/>
        <end position="1297"/>
    </location>
</feature>
<dbReference type="InterPro" id="IPR026854">
    <property type="entry name" value="VPS13_N"/>
</dbReference>
<reference evidence="6 7" key="1">
    <citation type="journal article" date="2024" name="Nat. Commun.">
        <title>Phylogenomics reveals the evolutionary origins of lichenization in chlorophyte algae.</title>
        <authorList>
            <person name="Puginier C."/>
            <person name="Libourel C."/>
            <person name="Otte J."/>
            <person name="Skaloud P."/>
            <person name="Haon M."/>
            <person name="Grisel S."/>
            <person name="Petersen M."/>
            <person name="Berrin J.G."/>
            <person name="Delaux P.M."/>
            <person name="Dal Grande F."/>
            <person name="Keller J."/>
        </authorList>
    </citation>
    <scope>NUCLEOTIDE SEQUENCE [LARGE SCALE GENOMIC DNA]</scope>
    <source>
        <strain evidence="6 7">SAG 216-7</strain>
    </source>
</reference>
<feature type="compositionally biased region" description="Polar residues" evidence="4">
    <location>
        <begin position="1316"/>
        <end position="1328"/>
    </location>
</feature>
<evidence type="ECO:0000313" key="7">
    <source>
        <dbReference type="Proteomes" id="UP001491310"/>
    </source>
</evidence>
<evidence type="ECO:0000256" key="3">
    <source>
        <dbReference type="SAM" id="Coils"/>
    </source>
</evidence>
<keyword evidence="3" id="KW-0175">Coiled coil</keyword>
<feature type="region of interest" description="Disordered" evidence="4">
    <location>
        <begin position="1280"/>
        <end position="1337"/>
    </location>
</feature>
<feature type="region of interest" description="Disordered" evidence="4">
    <location>
        <begin position="2007"/>
        <end position="2054"/>
    </location>
</feature>
<dbReference type="EMBL" id="JALJOT010000007">
    <property type="protein sequence ID" value="KAK9908805.1"/>
    <property type="molecule type" value="Genomic_DNA"/>
</dbReference>
<feature type="compositionally biased region" description="Basic and acidic residues" evidence="4">
    <location>
        <begin position="3184"/>
        <end position="3193"/>
    </location>
</feature>
<dbReference type="Pfam" id="PF12624">
    <property type="entry name" value="VPS13_N"/>
    <property type="match status" value="1"/>
</dbReference>
<dbReference type="SMART" id="SM00693">
    <property type="entry name" value="DysFN"/>
    <property type="match status" value="1"/>
</dbReference>
<feature type="region of interest" description="Disordered" evidence="4">
    <location>
        <begin position="2946"/>
        <end position="2968"/>
    </location>
</feature>
<feature type="compositionally biased region" description="Acidic residues" evidence="4">
    <location>
        <begin position="472"/>
        <end position="484"/>
    </location>
</feature>
<dbReference type="Pfam" id="PF06101">
    <property type="entry name" value="Vps62"/>
    <property type="match status" value="2"/>
</dbReference>
<dbReference type="PANTHER" id="PTHR16166:SF93">
    <property type="entry name" value="INTERMEMBRANE LIPID TRANSFER PROTEIN VPS13"/>
    <property type="match status" value="1"/>
</dbReference>
<evidence type="ECO:0000256" key="2">
    <source>
        <dbReference type="ARBA" id="ARBA00022448"/>
    </source>
</evidence>
<feature type="region of interest" description="Disordered" evidence="4">
    <location>
        <begin position="1492"/>
        <end position="1515"/>
    </location>
</feature>
<feature type="compositionally biased region" description="Polar residues" evidence="4">
    <location>
        <begin position="1189"/>
        <end position="1199"/>
    </location>
</feature>
<name>A0ABR2YQB6_9CHLO</name>
<dbReference type="Proteomes" id="UP001491310">
    <property type="component" value="Unassembled WGS sequence"/>
</dbReference>
<dbReference type="InterPro" id="IPR009291">
    <property type="entry name" value="Vps62"/>
</dbReference>
<keyword evidence="2" id="KW-0813">Transport</keyword>
<feature type="compositionally biased region" description="Low complexity" evidence="4">
    <location>
        <begin position="3169"/>
        <end position="3178"/>
    </location>
</feature>
<feature type="compositionally biased region" description="Low complexity" evidence="4">
    <location>
        <begin position="2954"/>
        <end position="2968"/>
    </location>
</feature>
<keyword evidence="7" id="KW-1185">Reference proteome</keyword>
<feature type="region of interest" description="Disordered" evidence="4">
    <location>
        <begin position="3215"/>
        <end position="3237"/>
    </location>
</feature>
<accession>A0ABR2YQB6</accession>
<gene>
    <name evidence="6" type="ORF">WJX75_003140</name>
</gene>